<dbReference type="EMBL" id="CP022022">
    <property type="protein sequence ID" value="ASF43088.1"/>
    <property type="molecule type" value="Genomic_DNA"/>
</dbReference>
<dbReference type="Pfam" id="PF13306">
    <property type="entry name" value="LRR_5"/>
    <property type="match status" value="1"/>
</dbReference>
<dbReference type="Gene3D" id="3.40.50.12480">
    <property type="match status" value="2"/>
</dbReference>
<dbReference type="KEGG" id="capn:CBG49_08370"/>
<dbReference type="InterPro" id="IPR008160">
    <property type="entry name" value="Collagen"/>
</dbReference>
<proteinExistence type="predicted"/>
<dbReference type="SUPFAM" id="SSF52058">
    <property type="entry name" value="L domain-like"/>
    <property type="match status" value="1"/>
</dbReference>
<keyword evidence="2" id="KW-0176">Collagen</keyword>
<name>A0A1Z4BP80_9FLAO</name>
<evidence type="ECO:0000313" key="2">
    <source>
        <dbReference type="EMBL" id="ASF43088.1"/>
    </source>
</evidence>
<dbReference type="RefSeq" id="WP_088594140.1">
    <property type="nucleotide sequence ID" value="NZ_CP022022.1"/>
</dbReference>
<feature type="region of interest" description="Disordered" evidence="1">
    <location>
        <begin position="80"/>
        <end position="159"/>
    </location>
</feature>
<evidence type="ECO:0000313" key="3">
    <source>
        <dbReference type="Proteomes" id="UP000197007"/>
    </source>
</evidence>
<evidence type="ECO:0000256" key="1">
    <source>
        <dbReference type="SAM" id="MobiDB-lite"/>
    </source>
</evidence>
<dbReference type="AlphaFoldDB" id="A0A1Z4BP80"/>
<gene>
    <name evidence="2" type="ORF">CBG49_08370</name>
</gene>
<dbReference type="Proteomes" id="UP000197007">
    <property type="component" value="Chromosome"/>
</dbReference>
<sequence length="382" mass="40845">MKKIILMAVAVLGALAINSCRKETETIIERVEVQKGNQILSGIGAPTETLGNVGDYYLDLSNSNLYGAKTAQGWGNPISLKGIQGDKGEKGDTGATGQKGDKGDTGATGQKGEKGDTGAAGQKGEKGDTGVTGQKGDTGATGEKGEKGEPGTPGQNGSKIYAGIGAPTINIGAVGDWYIDSQNKHLYGPKETSGWSNEYISLTVNSEIRDSDYVLSENKSKLVKWLNKGVKKLDMNTVPEFRNVNSIEFSSFNGCTELESIIIGDNVLNIQTSAFSHLKKLKNITFNNKIKGISNDVFRGCTALTTLTFPKSINFFASGSFEDCPNLKTFIIKAETPPRVNTFPSLFSTGDEPTIYVPANSVENYKKAEGWKKYANKIQAIP</sequence>
<organism evidence="2 3">
    <name type="scientific">Capnocytophaga endodontalis</name>
    <dbReference type="NCBI Taxonomy" id="2708117"/>
    <lineage>
        <taxon>Bacteria</taxon>
        <taxon>Pseudomonadati</taxon>
        <taxon>Bacteroidota</taxon>
        <taxon>Flavobacteriia</taxon>
        <taxon>Flavobacteriales</taxon>
        <taxon>Flavobacteriaceae</taxon>
        <taxon>Capnocytophaga</taxon>
    </lineage>
</organism>
<dbReference type="Pfam" id="PF01391">
    <property type="entry name" value="Collagen"/>
    <property type="match status" value="1"/>
</dbReference>
<protein>
    <submittedName>
        <fullName evidence="2">Collagen-like protein</fullName>
    </submittedName>
</protein>
<dbReference type="PANTHER" id="PTHR24637">
    <property type="entry name" value="COLLAGEN"/>
    <property type="match status" value="1"/>
</dbReference>
<accession>A0A1Z4BP80</accession>
<dbReference type="InterPro" id="IPR026906">
    <property type="entry name" value="LRR_5"/>
</dbReference>
<dbReference type="PANTHER" id="PTHR24637:SF417">
    <property type="entry name" value="COL_CUTICLE_N DOMAIN-CONTAINING PROTEIN"/>
    <property type="match status" value="1"/>
</dbReference>
<reference evidence="3" key="1">
    <citation type="submission" date="2017-06" db="EMBL/GenBank/DDBJ databases">
        <title>Complete genome sequence of Capnocytophaga sp. KCOM 1579 (=ChDC OS43) isolated from a human refractory periapical abscess lesion.</title>
        <authorList>
            <person name="Kook J.-K."/>
            <person name="Park S.-N."/>
            <person name="Lim Y.K."/>
            <person name="Roh H."/>
        </authorList>
    </citation>
    <scope>NUCLEOTIDE SEQUENCE [LARGE SCALE GENOMIC DNA]</scope>
    <source>
        <strain evidence="3">ChDC OS43</strain>
    </source>
</reference>
<keyword evidence="3" id="KW-1185">Reference proteome</keyword>